<sequence length="374" mass="43364">MERVEFEQEQILAELKDLEEKGLFSKSETHSIMKQRRTFETSLIRRIPLKADFLRYAEYEMTLEALRRKRVARLKVAEKHTSISDYSIVRRQFQIFERALRKFKGDVGLWVQYIELAKKEGARALVGRISARAIQLHPTTPSLYIYAANHELRTNGSPAAGRALLQRGIRLNKESVLLWSEYVKFELGFVELLRRRWYVLGLNGGKETQVEEEEEVAIRSEEKESEEAQKEIMKGAIVKAIMAEAIKAIPNIEMMKSLYDLFSTCLSAIRDDLIRELDGLLQKTHIAWTTEGIKLHARMALGELRWTEEEFIDKLRKVNEEILRVVMEREEELGEAYGDLIEIWCGGGVEQSIQSVAQSARLAYHTGREMWTNQ</sequence>
<keyword evidence="8" id="KW-1185">Reference proteome</keyword>
<evidence type="ECO:0000256" key="3">
    <source>
        <dbReference type="ARBA" id="ARBA00022552"/>
    </source>
</evidence>
<dbReference type="InterPro" id="IPR013949">
    <property type="entry name" value="Utp6"/>
</dbReference>
<dbReference type="AlphaFoldDB" id="A0AAV5A165"/>
<dbReference type="Proteomes" id="UP001050691">
    <property type="component" value="Unassembled WGS sequence"/>
</dbReference>
<comment type="caution">
    <text evidence="7">The sequence shown here is derived from an EMBL/GenBank/DDBJ whole genome shotgun (WGS) entry which is preliminary data.</text>
</comment>
<evidence type="ECO:0000313" key="7">
    <source>
        <dbReference type="EMBL" id="GJJ06373.1"/>
    </source>
</evidence>
<evidence type="ECO:0000256" key="4">
    <source>
        <dbReference type="ARBA" id="ARBA00022737"/>
    </source>
</evidence>
<evidence type="ECO:0000256" key="1">
    <source>
        <dbReference type="ARBA" id="ARBA00004604"/>
    </source>
</evidence>
<comment type="subcellular location">
    <subcellularLocation>
        <location evidence="1">Nucleus</location>
        <location evidence="1">Nucleolus</location>
    </subcellularLocation>
</comment>
<dbReference type="GO" id="GO:0032040">
    <property type="term" value="C:small-subunit processome"/>
    <property type="evidence" value="ECO:0007669"/>
    <property type="project" value="TreeGrafter"/>
</dbReference>
<gene>
    <name evidence="7" type="ORF">Clacol_000564</name>
</gene>
<dbReference type="PANTHER" id="PTHR23271">
    <property type="entry name" value="HEPATOCELLULAR CARCINOMA-ASSOCIATED ANTIGEN 66"/>
    <property type="match status" value="1"/>
</dbReference>
<protein>
    <recommendedName>
        <fullName evidence="6">U3 small nucleolar RNA-associated protein 6 N-terminal domain-containing protein</fullName>
    </recommendedName>
</protein>
<dbReference type="SMART" id="SM00386">
    <property type="entry name" value="HAT"/>
    <property type="match status" value="3"/>
</dbReference>
<accession>A0AAV5A165</accession>
<dbReference type="Gene3D" id="1.25.40.10">
    <property type="entry name" value="Tetratricopeptide repeat domain"/>
    <property type="match status" value="1"/>
</dbReference>
<dbReference type="GO" id="GO:0030515">
    <property type="term" value="F:snoRNA binding"/>
    <property type="evidence" value="ECO:0007669"/>
    <property type="project" value="InterPro"/>
</dbReference>
<dbReference type="InterPro" id="IPR003107">
    <property type="entry name" value="HAT"/>
</dbReference>
<feature type="domain" description="U3 small nucleolar RNA-associated protein 6 N-terminal" evidence="6">
    <location>
        <begin position="9"/>
        <end position="91"/>
    </location>
</feature>
<proteinExistence type="inferred from homology"/>
<dbReference type="Pfam" id="PF08640">
    <property type="entry name" value="U3_assoc_6"/>
    <property type="match status" value="1"/>
</dbReference>
<dbReference type="InterPro" id="IPR011990">
    <property type="entry name" value="TPR-like_helical_dom_sf"/>
</dbReference>
<dbReference type="GO" id="GO:0000462">
    <property type="term" value="P:maturation of SSU-rRNA from tricistronic rRNA transcript (SSU-rRNA, 5.8S rRNA, LSU-rRNA)"/>
    <property type="evidence" value="ECO:0007669"/>
    <property type="project" value="InterPro"/>
</dbReference>
<dbReference type="SUPFAM" id="SSF48452">
    <property type="entry name" value="TPR-like"/>
    <property type="match status" value="1"/>
</dbReference>
<dbReference type="GO" id="GO:0034388">
    <property type="term" value="C:Pwp2p-containing subcomplex of 90S preribosome"/>
    <property type="evidence" value="ECO:0007669"/>
    <property type="project" value="TreeGrafter"/>
</dbReference>
<comment type="similarity">
    <text evidence="2">Belongs to the UTP6 family.</text>
</comment>
<evidence type="ECO:0000259" key="6">
    <source>
        <dbReference type="Pfam" id="PF08640"/>
    </source>
</evidence>
<name>A0AAV5A165_9AGAM</name>
<evidence type="ECO:0000256" key="5">
    <source>
        <dbReference type="ARBA" id="ARBA00023242"/>
    </source>
</evidence>
<evidence type="ECO:0000256" key="2">
    <source>
        <dbReference type="ARBA" id="ARBA00010734"/>
    </source>
</evidence>
<keyword evidence="5" id="KW-0539">Nucleus</keyword>
<evidence type="ECO:0000313" key="8">
    <source>
        <dbReference type="Proteomes" id="UP001050691"/>
    </source>
</evidence>
<dbReference type="EMBL" id="BPWL01000001">
    <property type="protein sequence ID" value="GJJ06373.1"/>
    <property type="molecule type" value="Genomic_DNA"/>
</dbReference>
<dbReference type="InterPro" id="IPR055347">
    <property type="entry name" value="UTP6_N"/>
</dbReference>
<dbReference type="PANTHER" id="PTHR23271:SF1">
    <property type="entry name" value="U3 SMALL NUCLEOLAR RNA-ASSOCIATED PROTEIN 6 HOMOLOG"/>
    <property type="match status" value="1"/>
</dbReference>
<organism evidence="7 8">
    <name type="scientific">Clathrus columnatus</name>
    <dbReference type="NCBI Taxonomy" id="1419009"/>
    <lineage>
        <taxon>Eukaryota</taxon>
        <taxon>Fungi</taxon>
        <taxon>Dikarya</taxon>
        <taxon>Basidiomycota</taxon>
        <taxon>Agaricomycotina</taxon>
        <taxon>Agaricomycetes</taxon>
        <taxon>Phallomycetidae</taxon>
        <taxon>Phallales</taxon>
        <taxon>Clathraceae</taxon>
        <taxon>Clathrus</taxon>
    </lineage>
</organism>
<reference evidence="7" key="1">
    <citation type="submission" date="2021-10" db="EMBL/GenBank/DDBJ databases">
        <title>De novo Genome Assembly of Clathrus columnatus (Basidiomycota, Fungi) Using Illumina and Nanopore Sequence Data.</title>
        <authorList>
            <person name="Ogiso-Tanaka E."/>
            <person name="Itagaki H."/>
            <person name="Hosoya T."/>
            <person name="Hosaka K."/>
        </authorList>
    </citation>
    <scope>NUCLEOTIDE SEQUENCE</scope>
    <source>
        <strain evidence="7">MO-923</strain>
    </source>
</reference>
<keyword evidence="3" id="KW-0698">rRNA processing</keyword>
<keyword evidence="4" id="KW-0677">Repeat</keyword>